<dbReference type="SUPFAM" id="SSF47986">
    <property type="entry name" value="DEATH domain"/>
    <property type="match status" value="1"/>
</dbReference>
<feature type="region of interest" description="Disordered" evidence="1">
    <location>
        <begin position="121"/>
        <end position="224"/>
    </location>
</feature>
<dbReference type="PROSITE" id="PS50017">
    <property type="entry name" value="DEATH_DOMAIN"/>
    <property type="match status" value="2"/>
</dbReference>
<dbReference type="InterPro" id="IPR000488">
    <property type="entry name" value="Death_dom"/>
</dbReference>
<evidence type="ECO:0000313" key="4">
    <source>
        <dbReference type="Proteomes" id="UP001174909"/>
    </source>
</evidence>
<gene>
    <name evidence="3" type="ORF">GBAR_LOCUS6666</name>
</gene>
<dbReference type="GO" id="GO:0007165">
    <property type="term" value="P:signal transduction"/>
    <property type="evidence" value="ECO:0007669"/>
    <property type="project" value="InterPro"/>
</dbReference>
<dbReference type="InterPro" id="IPR011029">
    <property type="entry name" value="DEATH-like_dom_sf"/>
</dbReference>
<feature type="domain" description="Death" evidence="2">
    <location>
        <begin position="261"/>
        <end position="329"/>
    </location>
</feature>
<dbReference type="CDD" id="cd01670">
    <property type="entry name" value="Death"/>
    <property type="match status" value="1"/>
</dbReference>
<accession>A0AA35REK8</accession>
<dbReference type="EMBL" id="CASHTH010001005">
    <property type="protein sequence ID" value="CAI8010035.1"/>
    <property type="molecule type" value="Genomic_DNA"/>
</dbReference>
<dbReference type="Gene3D" id="1.10.533.10">
    <property type="entry name" value="Death Domain, Fas"/>
    <property type="match status" value="2"/>
</dbReference>
<keyword evidence="4" id="KW-1185">Reference proteome</keyword>
<dbReference type="Proteomes" id="UP001174909">
    <property type="component" value="Unassembled WGS sequence"/>
</dbReference>
<proteinExistence type="predicted"/>
<feature type="compositionally biased region" description="Low complexity" evidence="1">
    <location>
        <begin position="121"/>
        <end position="144"/>
    </location>
</feature>
<protein>
    <recommendedName>
        <fullName evidence="2">Death domain-containing protein</fullName>
    </recommendedName>
</protein>
<reference evidence="3" key="1">
    <citation type="submission" date="2023-03" db="EMBL/GenBank/DDBJ databases">
        <authorList>
            <person name="Steffen K."/>
            <person name="Cardenas P."/>
        </authorList>
    </citation>
    <scope>NUCLEOTIDE SEQUENCE</scope>
</reference>
<feature type="domain" description="Death" evidence="2">
    <location>
        <begin position="1"/>
        <end position="80"/>
    </location>
</feature>
<evidence type="ECO:0000259" key="2">
    <source>
        <dbReference type="PROSITE" id="PS50017"/>
    </source>
</evidence>
<comment type="caution">
    <text evidence="3">The sequence shown here is derived from an EMBL/GenBank/DDBJ whole genome shotgun (WGS) entry which is preliminary data.</text>
</comment>
<dbReference type="AlphaFoldDB" id="A0AA35REK8"/>
<sequence length="350" mass="38873">MDDLTEQIASEIGPKWVQLLSRLQLGHRERYRFCVQHKDEPKPVLEANCTRDTIRLWREGLGDVAEKEAMTQLLAALRKVMGYDERAQELAQSHGISLHLPQPPSTSSREVVTTANTFTANGATTIGGDQPSQTRPPTTSSPLTRHTDTPSTPLIVSSPLTCRHSSTVTEAPSSTVDGGGNSSSSISTLPLDNTAPFTQREQQVPKFRSQSPTLSSTSSTERSDDHHLLNSIIDMSLIKHKYAILDVCQRLPPSVSVMNDFAQRLNIPLDRVRQITNDSTMQEERYYQMLKFWLGEGGGGESKRTFMELRDALVSCQQLTASDIILRRLQSPGLTLRSPQVQRNSPQLVL</sequence>
<organism evidence="3 4">
    <name type="scientific">Geodia barretti</name>
    <name type="common">Barrett's horny sponge</name>
    <dbReference type="NCBI Taxonomy" id="519541"/>
    <lineage>
        <taxon>Eukaryota</taxon>
        <taxon>Metazoa</taxon>
        <taxon>Porifera</taxon>
        <taxon>Demospongiae</taxon>
        <taxon>Heteroscleromorpha</taxon>
        <taxon>Tetractinellida</taxon>
        <taxon>Astrophorina</taxon>
        <taxon>Geodiidae</taxon>
        <taxon>Geodia</taxon>
    </lineage>
</organism>
<feature type="compositionally biased region" description="Polar residues" evidence="1">
    <location>
        <begin position="149"/>
        <end position="202"/>
    </location>
</feature>
<name>A0AA35REK8_GEOBA</name>
<evidence type="ECO:0000313" key="3">
    <source>
        <dbReference type="EMBL" id="CAI8010035.1"/>
    </source>
</evidence>
<feature type="compositionally biased region" description="Low complexity" evidence="1">
    <location>
        <begin position="209"/>
        <end position="220"/>
    </location>
</feature>
<evidence type="ECO:0000256" key="1">
    <source>
        <dbReference type="SAM" id="MobiDB-lite"/>
    </source>
</evidence>